<dbReference type="EMBL" id="CP035495">
    <property type="protein sequence ID" value="QAY62870.1"/>
    <property type="molecule type" value="Genomic_DNA"/>
</dbReference>
<gene>
    <name evidence="3" type="ORF">ET495_06000</name>
</gene>
<evidence type="ECO:0000313" key="3">
    <source>
        <dbReference type="EMBL" id="QAY62870.1"/>
    </source>
</evidence>
<dbReference type="SMART" id="SM00422">
    <property type="entry name" value="HTH_MERR"/>
    <property type="match status" value="1"/>
</dbReference>
<dbReference type="GO" id="GO:0003700">
    <property type="term" value="F:DNA-binding transcription factor activity"/>
    <property type="evidence" value="ECO:0007669"/>
    <property type="project" value="InterPro"/>
</dbReference>
<accession>A0A4P6EJQ0</accession>
<dbReference type="InterPro" id="IPR011256">
    <property type="entry name" value="Reg_factor_effector_dom_sf"/>
</dbReference>
<reference evidence="3 4" key="1">
    <citation type="submission" date="2019-01" db="EMBL/GenBank/DDBJ databases">
        <title>Genome sequencing of strain 2JSPR-7.</title>
        <authorList>
            <person name="Heo J."/>
            <person name="Kim S.-J."/>
            <person name="Kim J.-S."/>
            <person name="Hong S.-B."/>
            <person name="Kwon S.-W."/>
        </authorList>
    </citation>
    <scope>NUCLEOTIDE SEQUENCE [LARGE SCALE GENOMIC DNA]</scope>
    <source>
        <strain evidence="3 4">2JSPR-7</strain>
    </source>
</reference>
<dbReference type="InterPro" id="IPR047057">
    <property type="entry name" value="MerR_fam"/>
</dbReference>
<keyword evidence="4" id="KW-1185">Reference proteome</keyword>
<organism evidence="3 4">
    <name type="scientific">Xylanimonas allomyrinae</name>
    <dbReference type="NCBI Taxonomy" id="2509459"/>
    <lineage>
        <taxon>Bacteria</taxon>
        <taxon>Bacillati</taxon>
        <taxon>Actinomycetota</taxon>
        <taxon>Actinomycetes</taxon>
        <taxon>Micrococcales</taxon>
        <taxon>Promicromonosporaceae</taxon>
        <taxon>Xylanimonas</taxon>
    </lineage>
</organism>
<evidence type="ECO:0000259" key="2">
    <source>
        <dbReference type="PROSITE" id="PS50937"/>
    </source>
</evidence>
<dbReference type="InterPro" id="IPR009061">
    <property type="entry name" value="DNA-bd_dom_put_sf"/>
</dbReference>
<dbReference type="Proteomes" id="UP000291758">
    <property type="component" value="Chromosome"/>
</dbReference>
<dbReference type="PRINTS" id="PR00040">
    <property type="entry name" value="HTHMERR"/>
</dbReference>
<sequence length="312" mass="33306">MPATPPRSRWAGDGHIRAVRGARRGATSATSLAPYPGAALTVAGMDELTTGQVAHSAGLSEKAVRMYADRGLLDARRGAADGRRLFGVDQVERARWVRLLRGVDLTLAEVEDVLDGSDRVARFDEIWTERRSGAAQAARAGEYVRSALAGPPRLDVAVLTRDVPERLVLRTGRRARLAELASVLPEATDALFDVLRATSSTLAGSPFVEYHERATEGFAARISVCAPVADVLRPPAGLVLATDPAHAERYVELDQETAGDQTFLVLVHDYLSSGSGVAEVVGDNREVYLPAWGAGELGPVMEVAVPVARQVP</sequence>
<dbReference type="PANTHER" id="PTHR30204:SF93">
    <property type="entry name" value="HTH MERR-TYPE DOMAIN-CONTAINING PROTEIN"/>
    <property type="match status" value="1"/>
</dbReference>
<dbReference type="PROSITE" id="PS50937">
    <property type="entry name" value="HTH_MERR_2"/>
    <property type="match status" value="1"/>
</dbReference>
<dbReference type="OrthoDB" id="9802039at2"/>
<dbReference type="CDD" id="cd00592">
    <property type="entry name" value="HTH_MerR-like"/>
    <property type="match status" value="1"/>
</dbReference>
<proteinExistence type="predicted"/>
<dbReference type="KEGG" id="xyl:ET495_06000"/>
<dbReference type="SUPFAM" id="SSF46955">
    <property type="entry name" value="Putative DNA-binding domain"/>
    <property type="match status" value="1"/>
</dbReference>
<evidence type="ECO:0000313" key="4">
    <source>
        <dbReference type="Proteomes" id="UP000291758"/>
    </source>
</evidence>
<dbReference type="PANTHER" id="PTHR30204">
    <property type="entry name" value="REDOX-CYCLING DRUG-SENSING TRANSCRIPTIONAL ACTIVATOR SOXR"/>
    <property type="match status" value="1"/>
</dbReference>
<feature type="domain" description="HTH merR-type" evidence="2">
    <location>
        <begin position="47"/>
        <end position="116"/>
    </location>
</feature>
<dbReference type="Gene3D" id="1.10.1660.10">
    <property type="match status" value="1"/>
</dbReference>
<dbReference type="Pfam" id="PF13411">
    <property type="entry name" value="MerR_1"/>
    <property type="match status" value="1"/>
</dbReference>
<dbReference type="GO" id="GO:0003677">
    <property type="term" value="F:DNA binding"/>
    <property type="evidence" value="ECO:0007669"/>
    <property type="project" value="UniProtKB-KW"/>
</dbReference>
<dbReference type="Gene3D" id="3.20.80.10">
    <property type="entry name" value="Regulatory factor, effector binding domain"/>
    <property type="match status" value="1"/>
</dbReference>
<dbReference type="AlphaFoldDB" id="A0A4P6EJQ0"/>
<dbReference type="InterPro" id="IPR000551">
    <property type="entry name" value="MerR-type_HTH_dom"/>
</dbReference>
<evidence type="ECO:0000256" key="1">
    <source>
        <dbReference type="ARBA" id="ARBA00023125"/>
    </source>
</evidence>
<protein>
    <submittedName>
        <fullName evidence="3">MerR family transcriptional regulator</fullName>
    </submittedName>
</protein>
<keyword evidence="1" id="KW-0238">DNA-binding</keyword>
<name>A0A4P6EJQ0_9MICO</name>